<evidence type="ECO:0000256" key="4">
    <source>
        <dbReference type="ARBA" id="ARBA00022843"/>
    </source>
</evidence>
<accession>A0A401S101</accession>
<dbReference type="Proteomes" id="UP000287033">
    <property type="component" value="Unassembled WGS sequence"/>
</dbReference>
<evidence type="ECO:0000256" key="3">
    <source>
        <dbReference type="ARBA" id="ARBA00022553"/>
    </source>
</evidence>
<keyword evidence="3" id="KW-0597">Phosphoprotein</keyword>
<evidence type="ECO:0000256" key="2">
    <source>
        <dbReference type="ARBA" id="ARBA00022490"/>
    </source>
</evidence>
<keyword evidence="4" id="KW-0832">Ubl conjugation</keyword>
<dbReference type="PANTHER" id="PTHR14432:SF6">
    <property type="entry name" value="5-AZACYTIDINE-INDUCED PROTEIN 2"/>
    <property type="match status" value="1"/>
</dbReference>
<evidence type="ECO:0000256" key="7">
    <source>
        <dbReference type="ARBA" id="ARBA00045676"/>
    </source>
</evidence>
<feature type="coiled-coil region" evidence="8">
    <location>
        <begin position="163"/>
        <end position="190"/>
    </location>
</feature>
<dbReference type="AlphaFoldDB" id="A0A401S101"/>
<dbReference type="GO" id="GO:0005737">
    <property type="term" value="C:cytoplasm"/>
    <property type="evidence" value="ECO:0007669"/>
    <property type="project" value="UniProtKB-SubCell"/>
</dbReference>
<comment type="subcellular location">
    <subcellularLocation>
        <location evidence="1">Cytoplasm</location>
    </subcellularLocation>
</comment>
<evidence type="ECO:0000313" key="11">
    <source>
        <dbReference type="Proteomes" id="UP000287033"/>
    </source>
</evidence>
<reference evidence="10 11" key="1">
    <citation type="journal article" date="2018" name="Nat. Ecol. Evol.">
        <title>Shark genomes provide insights into elasmobranch evolution and the origin of vertebrates.</title>
        <authorList>
            <person name="Hara Y"/>
            <person name="Yamaguchi K"/>
            <person name="Onimaru K"/>
            <person name="Kadota M"/>
            <person name="Koyanagi M"/>
            <person name="Keeley SD"/>
            <person name="Tatsumi K"/>
            <person name="Tanaka K"/>
            <person name="Motone F"/>
            <person name="Kageyama Y"/>
            <person name="Nozu R"/>
            <person name="Adachi N"/>
            <person name="Nishimura O"/>
            <person name="Nakagawa R"/>
            <person name="Tanegashima C"/>
            <person name="Kiyatake I"/>
            <person name="Matsumoto R"/>
            <person name="Murakumo K"/>
            <person name="Nishida K"/>
            <person name="Terakita A"/>
            <person name="Kuratani S"/>
            <person name="Sato K"/>
            <person name="Hyodo S Kuraku.S."/>
        </authorList>
    </citation>
    <scope>NUCLEOTIDE SEQUENCE [LARGE SCALE GENOMIC DNA]</scope>
</reference>
<evidence type="ECO:0000256" key="6">
    <source>
        <dbReference type="ARBA" id="ARBA00040858"/>
    </source>
</evidence>
<evidence type="ECO:0000256" key="1">
    <source>
        <dbReference type="ARBA" id="ARBA00004496"/>
    </source>
</evidence>
<keyword evidence="11" id="KW-1185">Reference proteome</keyword>
<dbReference type="InterPro" id="IPR051891">
    <property type="entry name" value="TBK1-IKBKE_adapters"/>
</dbReference>
<proteinExistence type="predicted"/>
<evidence type="ECO:0000256" key="8">
    <source>
        <dbReference type="SAM" id="Coils"/>
    </source>
</evidence>
<feature type="domain" description="Tbk1/Ikki binding" evidence="9">
    <location>
        <begin position="338"/>
        <end position="380"/>
    </location>
</feature>
<dbReference type="STRING" id="137246.A0A401S101"/>
<gene>
    <name evidence="10" type="ORF">chiPu_0002480</name>
</gene>
<keyword evidence="5 8" id="KW-0175">Coiled coil</keyword>
<dbReference type="PANTHER" id="PTHR14432">
    <property type="entry name" value="PROSAPIP2 PROTEIN/5-AZACYTIDINE INDUCED GENE 2"/>
    <property type="match status" value="1"/>
</dbReference>
<organism evidence="10 11">
    <name type="scientific">Chiloscyllium punctatum</name>
    <name type="common">Brownbanded bambooshark</name>
    <name type="synonym">Hemiscyllium punctatum</name>
    <dbReference type="NCBI Taxonomy" id="137246"/>
    <lineage>
        <taxon>Eukaryota</taxon>
        <taxon>Metazoa</taxon>
        <taxon>Chordata</taxon>
        <taxon>Craniata</taxon>
        <taxon>Vertebrata</taxon>
        <taxon>Chondrichthyes</taxon>
        <taxon>Elasmobranchii</taxon>
        <taxon>Galeomorphii</taxon>
        <taxon>Galeoidea</taxon>
        <taxon>Orectolobiformes</taxon>
        <taxon>Hemiscylliidae</taxon>
        <taxon>Chiloscyllium</taxon>
    </lineage>
</organism>
<protein>
    <recommendedName>
        <fullName evidence="6">5-azacytidine-induced protein 2</fullName>
    </recommendedName>
</protein>
<feature type="coiled-coil region" evidence="8">
    <location>
        <begin position="215"/>
        <end position="260"/>
    </location>
</feature>
<dbReference type="OMA" id="CIERDKM"/>
<dbReference type="Pfam" id="PF12845">
    <property type="entry name" value="TBD"/>
    <property type="match status" value="1"/>
</dbReference>
<comment type="caution">
    <text evidence="10">The sequence shown here is derived from an EMBL/GenBank/DDBJ whole genome shotgun (WGS) entry which is preliminary data.</text>
</comment>
<sequence>MGGAAYAIPSRRSDVVTAAVRLSSSGSSLRPRVASLPPSISLTLCCVVSSQSPGSAGNESILALESVETTTMHSTPNAQQCNTFDRDEELSYKLVRFRRRGQLLPTLGLYESMSMEGLTVEDDISILNHEEASPEITNLKYSRSAAPSGDESLASHFALVTAYEDIKKRLKETESENSFLKKRARMLEERLLTASLDNEKNSLGQEEVNKAYQAYREVCIERDKMRQRLERMIKEQMDSVRILNETLQAKEVEILQLRSEVETHQVMDDLHRTQNSWDLAKSNNELKMYTLNQELEILKQECSFLRGELHNCKQKETSLNDRTSKREILNNEETVREVGLQKPYQDLKREMSNLHLVTKTQAELLRKLLATQGSTKNVQCLDDLVLDCGKLELNSSGAVYRAARSSSKDTDVKISNFPPSHHFQQETAALCDQEFLAPWTNSRPSPVGSAGLEEIGSCGKGSFDDNSWVFPSSPMDNPSNAAFWKTGNNCPSSTMKIPLVNIRDSDSAFRS</sequence>
<dbReference type="OrthoDB" id="8744179at2759"/>
<keyword evidence="2" id="KW-0963">Cytoplasm</keyword>
<dbReference type="EMBL" id="BEZZ01000046">
    <property type="protein sequence ID" value="GCC24081.1"/>
    <property type="molecule type" value="Genomic_DNA"/>
</dbReference>
<dbReference type="InterPro" id="IPR024581">
    <property type="entry name" value="TBD"/>
</dbReference>
<evidence type="ECO:0000313" key="10">
    <source>
        <dbReference type="EMBL" id="GCC24081.1"/>
    </source>
</evidence>
<evidence type="ECO:0000256" key="5">
    <source>
        <dbReference type="ARBA" id="ARBA00023054"/>
    </source>
</evidence>
<comment type="function">
    <text evidence="7">Adapter protein which binds TBK1 and IKBKE playing a role in antiviral innate immunity. Activates serine/threonine-protein kinase TBK1 and facilitates its oligomerization. Enhances the phosphorylation of NF-kappa-B p65 subunit RELA by TBK1. Promotes TBK1-induced as well as TNF-alpha or PMA-induced activation of NF-kappa-B. Participates in IFNB promoter activation via TICAM1.</text>
</comment>
<name>A0A401S101_CHIPU</name>
<evidence type="ECO:0000259" key="9">
    <source>
        <dbReference type="Pfam" id="PF12845"/>
    </source>
</evidence>